<evidence type="ECO:0000259" key="7">
    <source>
        <dbReference type="PROSITE" id="PS50109"/>
    </source>
</evidence>
<keyword evidence="3 5" id="KW-0597">Phosphoprotein</keyword>
<keyword evidence="10" id="KW-1185">Reference proteome</keyword>
<keyword evidence="6" id="KW-0472">Membrane</keyword>
<dbReference type="InterPro" id="IPR003594">
    <property type="entry name" value="HATPase_dom"/>
</dbReference>
<evidence type="ECO:0000256" key="5">
    <source>
        <dbReference type="PROSITE-ProRule" id="PRU00169"/>
    </source>
</evidence>
<dbReference type="InterPro" id="IPR005467">
    <property type="entry name" value="His_kinase_dom"/>
</dbReference>
<dbReference type="Pfam" id="PF07696">
    <property type="entry name" value="7TMR-DISMED2"/>
    <property type="match status" value="1"/>
</dbReference>
<proteinExistence type="predicted"/>
<dbReference type="InterPro" id="IPR011006">
    <property type="entry name" value="CheY-like_superfamily"/>
</dbReference>
<dbReference type="EC" id="2.7.13.3" evidence="2"/>
<evidence type="ECO:0000256" key="2">
    <source>
        <dbReference type="ARBA" id="ARBA00012438"/>
    </source>
</evidence>
<dbReference type="Gene3D" id="2.60.40.2380">
    <property type="match status" value="1"/>
</dbReference>
<dbReference type="InterPro" id="IPR001789">
    <property type="entry name" value="Sig_transdc_resp-reg_receiver"/>
</dbReference>
<reference evidence="9 10" key="1">
    <citation type="submission" date="2023-12" db="EMBL/GenBank/DDBJ databases">
        <title>Pseudomonas sp. T5W1.</title>
        <authorList>
            <person name="Maltman C."/>
        </authorList>
    </citation>
    <scope>NUCLEOTIDE SEQUENCE [LARGE SCALE GENOMIC DNA]</scope>
    <source>
        <strain evidence="9 10">T5W1</strain>
    </source>
</reference>
<comment type="catalytic activity">
    <reaction evidence="1">
        <text>ATP + protein L-histidine = ADP + protein N-phospho-L-histidine.</text>
        <dbReference type="EC" id="2.7.13.3"/>
    </reaction>
</comment>
<feature type="modified residue" description="4-aspartylphosphate" evidence="5">
    <location>
        <position position="839"/>
    </location>
</feature>
<dbReference type="Pfam" id="PF00512">
    <property type="entry name" value="HisKA"/>
    <property type="match status" value="1"/>
</dbReference>
<evidence type="ECO:0000256" key="4">
    <source>
        <dbReference type="ARBA" id="ARBA00023012"/>
    </source>
</evidence>
<evidence type="ECO:0000313" key="9">
    <source>
        <dbReference type="EMBL" id="MEA1605862.1"/>
    </source>
</evidence>
<dbReference type="SUPFAM" id="SSF47384">
    <property type="entry name" value="Homodimeric domain of signal transducing histidine kinase"/>
    <property type="match status" value="1"/>
</dbReference>
<evidence type="ECO:0000256" key="1">
    <source>
        <dbReference type="ARBA" id="ARBA00000085"/>
    </source>
</evidence>
<dbReference type="InterPro" id="IPR036890">
    <property type="entry name" value="HATPase_C_sf"/>
</dbReference>
<comment type="caution">
    <text evidence="9">The sequence shown here is derived from an EMBL/GenBank/DDBJ whole genome shotgun (WGS) entry which is preliminary data.</text>
</comment>
<dbReference type="SUPFAM" id="SSF55874">
    <property type="entry name" value="ATPase domain of HSP90 chaperone/DNA topoisomerase II/histidine kinase"/>
    <property type="match status" value="1"/>
</dbReference>
<dbReference type="Gene3D" id="3.40.50.2300">
    <property type="match status" value="1"/>
</dbReference>
<dbReference type="PROSITE" id="PS50109">
    <property type="entry name" value="HIS_KIN"/>
    <property type="match status" value="1"/>
</dbReference>
<sequence>MPRIWLAVVLFWLCGPAWALLPAVLDSNDLRLSLGPSMAYMEDPKGDLSIEQVSALADENFTAVKGPHANLGKNASAWWFKVRLDNRLAQNLPGYLEVNYPLLDHLQIFLIAPDGQRYMQESGDRYAFSQRPVQVRNFWFPLELAPGESTLLLRVETTSTIFIPLLFSTYQASAAAQENLMGISGAFYGVLFAMFCYNLFLFISLRESAYFWYLVYNLNIGLFAASFDGMLFKLLPEHVGLQSVSIYILMYIHCLTATQFSRHFLHTAQYFPRLDLGLRLFMLLVGGCLVSVPLIGLQAWNILASLTVLAVSLVLLLCGAYVWRQGLRYGSYYILAWSILLASFIIATTGSLGVELFGLYGATVVKIGVTIELITLSIGLADRINMLKEEGFQSRRAAEQAEIENQAKSRFLAKMSHEIRTPLNGVLGMLQLLKETSLDRSQRFYVDTIASSGSSLMAVINDILDYARIESGKLSLEHIEFDLEDLISDTLSLFTGQALDKRLRLYVSLENGVPRRLNGDPTRLKQVLMNLLSNALKFTAEGHVALNVCLRNDSQGNPHLVFAISDSGIGITDQALTQLFESFAQGDSSTTRRYGGSGLGLAISKELVEMMGGRIEVQSTPGQGTRFAFDIPLPDDIPTIDPLHELLKGRTALLTSLDGLGLDALSRLLGRWGMRTERCQNPENLLGYLEDFAAPPLLVLMSPWPGSSQHWLDSLQPLLKPGQRVLLLCAPDQKQQLPYAPGLRLYGLTQPLAINALRAALLELYEEPRISEITLPITPRCDSTCTPCILVAEDNPVNQLVVQGFLKKRGYNVRVVANGLAALNEYQRDPSATQLILMDCEMPEMDGFEATRQIRRLERKCNLPAVPIIALTAHILEEHRQHGAESGMNDFLGKPLDSSKLYSTLETYLQPTVPASQ</sequence>
<dbReference type="PANTHER" id="PTHR45339">
    <property type="entry name" value="HYBRID SIGNAL TRANSDUCTION HISTIDINE KINASE J"/>
    <property type="match status" value="1"/>
</dbReference>
<dbReference type="CDD" id="cd00082">
    <property type="entry name" value="HisKA"/>
    <property type="match status" value="1"/>
</dbReference>
<evidence type="ECO:0000313" key="10">
    <source>
        <dbReference type="Proteomes" id="UP001292571"/>
    </source>
</evidence>
<dbReference type="InterPro" id="IPR011622">
    <property type="entry name" value="7TMR_DISM_rcpt_extracell_dom2"/>
</dbReference>
<dbReference type="SUPFAM" id="SSF52172">
    <property type="entry name" value="CheY-like"/>
    <property type="match status" value="1"/>
</dbReference>
<dbReference type="PRINTS" id="PR00344">
    <property type="entry name" value="BCTRLSENSOR"/>
</dbReference>
<dbReference type="Pfam" id="PF00072">
    <property type="entry name" value="Response_reg"/>
    <property type="match status" value="1"/>
</dbReference>
<keyword evidence="4" id="KW-0902">Two-component regulatory system</keyword>
<dbReference type="Gene3D" id="3.30.565.10">
    <property type="entry name" value="Histidine kinase-like ATPase, C-terminal domain"/>
    <property type="match status" value="1"/>
</dbReference>
<feature type="domain" description="Response regulatory" evidence="8">
    <location>
        <begin position="788"/>
        <end position="909"/>
    </location>
</feature>
<organism evidence="9 10">
    <name type="scientific">Pseudomonas spirodelae</name>
    <dbReference type="NCBI Taxonomy" id="3101751"/>
    <lineage>
        <taxon>Bacteria</taxon>
        <taxon>Pseudomonadati</taxon>
        <taxon>Pseudomonadota</taxon>
        <taxon>Gammaproteobacteria</taxon>
        <taxon>Pseudomonadales</taxon>
        <taxon>Pseudomonadaceae</taxon>
        <taxon>Pseudomonas</taxon>
    </lineage>
</organism>
<feature type="transmembrane region" description="Helical" evidence="6">
    <location>
        <begin position="210"/>
        <end position="232"/>
    </location>
</feature>
<keyword evidence="6" id="KW-0812">Transmembrane</keyword>
<dbReference type="CDD" id="cd17546">
    <property type="entry name" value="REC_hyHK_CKI1_RcsC-like"/>
    <property type="match status" value="1"/>
</dbReference>
<keyword evidence="6" id="KW-1133">Transmembrane helix</keyword>
<feature type="transmembrane region" description="Helical" evidence="6">
    <location>
        <begin position="277"/>
        <end position="296"/>
    </location>
</feature>
<dbReference type="SMART" id="SM00387">
    <property type="entry name" value="HATPase_c"/>
    <property type="match status" value="1"/>
</dbReference>
<dbReference type="Proteomes" id="UP001292571">
    <property type="component" value="Unassembled WGS sequence"/>
</dbReference>
<accession>A0ABU5P861</accession>
<dbReference type="PROSITE" id="PS50110">
    <property type="entry name" value="RESPONSE_REGULATORY"/>
    <property type="match status" value="1"/>
</dbReference>
<dbReference type="RefSeq" id="WP_322948930.1">
    <property type="nucleotide sequence ID" value="NZ_JAYEET010000026.1"/>
</dbReference>
<dbReference type="InterPro" id="IPR004358">
    <property type="entry name" value="Sig_transdc_His_kin-like_C"/>
</dbReference>
<feature type="domain" description="Histidine kinase" evidence="7">
    <location>
        <begin position="414"/>
        <end position="635"/>
    </location>
</feature>
<dbReference type="CDD" id="cd16922">
    <property type="entry name" value="HATPase_EvgS-ArcB-TorS-like"/>
    <property type="match status" value="1"/>
</dbReference>
<dbReference type="SMART" id="SM00388">
    <property type="entry name" value="HisKA"/>
    <property type="match status" value="1"/>
</dbReference>
<evidence type="ECO:0000256" key="3">
    <source>
        <dbReference type="ARBA" id="ARBA00022553"/>
    </source>
</evidence>
<name>A0ABU5P861_9PSED</name>
<dbReference type="Gene3D" id="1.10.287.130">
    <property type="match status" value="1"/>
</dbReference>
<protein>
    <recommendedName>
        <fullName evidence="2">histidine kinase</fullName>
        <ecNumber evidence="2">2.7.13.3</ecNumber>
    </recommendedName>
</protein>
<feature type="transmembrane region" description="Helical" evidence="6">
    <location>
        <begin position="332"/>
        <end position="353"/>
    </location>
</feature>
<dbReference type="SMART" id="SM00448">
    <property type="entry name" value="REC"/>
    <property type="match status" value="1"/>
</dbReference>
<feature type="transmembrane region" description="Helical" evidence="6">
    <location>
        <begin position="244"/>
        <end position="265"/>
    </location>
</feature>
<feature type="transmembrane region" description="Helical" evidence="6">
    <location>
        <begin position="302"/>
        <end position="323"/>
    </location>
</feature>
<gene>
    <name evidence="9" type="ORF">SOP97_08550</name>
</gene>
<evidence type="ECO:0000256" key="6">
    <source>
        <dbReference type="SAM" id="Phobius"/>
    </source>
</evidence>
<evidence type="ECO:0000259" key="8">
    <source>
        <dbReference type="PROSITE" id="PS50110"/>
    </source>
</evidence>
<dbReference type="EMBL" id="JAYEET010000026">
    <property type="protein sequence ID" value="MEA1605862.1"/>
    <property type="molecule type" value="Genomic_DNA"/>
</dbReference>
<dbReference type="Pfam" id="PF02518">
    <property type="entry name" value="HATPase_c"/>
    <property type="match status" value="1"/>
</dbReference>
<dbReference type="InterPro" id="IPR011623">
    <property type="entry name" value="7TMR_DISM_rcpt_extracell_dom1"/>
</dbReference>
<dbReference type="InterPro" id="IPR036097">
    <property type="entry name" value="HisK_dim/P_sf"/>
</dbReference>
<feature type="transmembrane region" description="Helical" evidence="6">
    <location>
        <begin position="180"/>
        <end position="203"/>
    </location>
</feature>
<dbReference type="Pfam" id="PF07695">
    <property type="entry name" value="7TMR-DISM_7TM"/>
    <property type="match status" value="1"/>
</dbReference>
<dbReference type="PANTHER" id="PTHR45339:SF1">
    <property type="entry name" value="HYBRID SIGNAL TRANSDUCTION HISTIDINE KINASE J"/>
    <property type="match status" value="1"/>
</dbReference>
<dbReference type="InterPro" id="IPR003661">
    <property type="entry name" value="HisK_dim/P_dom"/>
</dbReference>